<dbReference type="EMBL" id="BMXG01000017">
    <property type="protein sequence ID" value="GHC07154.1"/>
    <property type="molecule type" value="Genomic_DNA"/>
</dbReference>
<protein>
    <submittedName>
        <fullName evidence="3">Uncharacterized protein</fullName>
    </submittedName>
</protein>
<dbReference type="InterPro" id="IPR013320">
    <property type="entry name" value="ConA-like_dom_sf"/>
</dbReference>
<dbReference type="PROSITE" id="PS00018">
    <property type="entry name" value="EF_HAND_1"/>
    <property type="match status" value="1"/>
</dbReference>
<keyword evidence="2" id="KW-0732">Signal</keyword>
<accession>A0A8J3DCW8</accession>
<dbReference type="SUPFAM" id="SSF49899">
    <property type="entry name" value="Concanavalin A-like lectins/glucanases"/>
    <property type="match status" value="1"/>
</dbReference>
<dbReference type="RefSeq" id="WP_189515735.1">
    <property type="nucleotide sequence ID" value="NZ_BMXG01000017.1"/>
</dbReference>
<comment type="caution">
    <text evidence="3">The sequence shown here is derived from an EMBL/GenBank/DDBJ whole genome shotgun (WGS) entry which is preliminary data.</text>
</comment>
<reference evidence="3" key="1">
    <citation type="journal article" date="2014" name="Int. J. Syst. Evol. Microbiol.">
        <title>Complete genome sequence of Corynebacterium casei LMG S-19264T (=DSM 44701T), isolated from a smear-ripened cheese.</title>
        <authorList>
            <consortium name="US DOE Joint Genome Institute (JGI-PGF)"/>
            <person name="Walter F."/>
            <person name="Albersmeier A."/>
            <person name="Kalinowski J."/>
            <person name="Ruckert C."/>
        </authorList>
    </citation>
    <scope>NUCLEOTIDE SEQUENCE</scope>
    <source>
        <strain evidence="3">KCTC 12870</strain>
    </source>
</reference>
<evidence type="ECO:0000313" key="3">
    <source>
        <dbReference type="EMBL" id="GHC07154.1"/>
    </source>
</evidence>
<sequence>MKLLYLPLLLLCAVSLLNAGPTYPAWWLSEGVVASQPPPALGEPGYNQATYDAWMADNYAVANLGQAKNLARAAYNTMDAAESGSAGTVIHDMVTAFSEDAEVNNGALNLGQLKAISAPFYDRMHDEGFSVALADGTIIASGGYPWNPATPVSENYALANLGQLKHAFSFNLTNWRPPIGDVDGDGLPDDWEGVIITGGLTDQNGDNVVDIFDVQPDDDFDNDGLSNLEEFLVGTDPTVPGISLDYEEDFEGYSSGILPSLQDWSTTGSPSLEIIGSGGANGTDQCFQVTGSGADAALIQEYAGKTRGIWFGCNLKAADVSNLPEIHINDEVQLRFGTSGIEVYNGYERVPEGGIEGRWVPLAGSDPTNWQQIIVHVDFTKARWEVFLEGALIAGDLGFNGDNHGYLAKLSLLFDGSDNFQIDEVRMVRNDGGFIYSDKDGDGLLLVTDVNDLVGEDWDGDGKLDGDEDANGNGVLDSGEDTDSDGILDINEYIASWPFTYDSDFDGLSDHLDPVPDDWDETGNYVSALSLDISFNDYALGLLDGQQFWMADTGVEITSGDSPVGVQAMVLDDASATLNLATFGLETLYFNMHARLQGRNLPSIIQGTELVYHFELDQNGYVNVWNGTAWLQGATVDLSNEWHVYSVGIDFQARTWSLWLDGEELFAQVPFLDPGVRSLERLELEHYTDTTTVGLTAFDYLSIDYWPLEWDRDSDGMPDFWEQIHFGDIANRGGDDFDHDGLTNLAEYSAVSDPTNADEDMDGFPDGVTAPQGVTFTTSLPFTEDFEVSPLGGNWNLEGNALYVTVVGSRPGGQGSNMLELDAPTGVGALTHYFDLVDVQSVWIDYYIIPVFSSTAPDSPSEVNQSAIAYIEDGADGRLYYYYGGEGWRPLDAPLVAVDDWVRITIHQDYQNQTWSLYQNGMRVMNRRTLSHAAPDFYAWAMDVISSDPIYLDDLYIGETKPADLDDDADGLTNEEEVLGEDGIADNGDETDPDNWDTDGDFIGDGEEIAQGSDPLDPTSLDDYVMLPAQYDFNEYSTGGLGSVDGWEAGNADVVVDPTDSRNQYVSLGDGVTSAYMAHPLAPSTLSSEVYISFRAKLLPANLGLYNIAGLDSAQANFLIALNSNGELVAYDPNASVWAVSDSTTVFDSVWQTYRIGVNTFTGKWSLSVGDETIFENLSLRDSSMPYLPYVGLYFQGLDAGEIILIDNLSVAHEPNTIVFDSAPPLPVVEAFAGFNDTDSLIAVDDDWLLEGVGASATVQASGSSYDGDSRILALVAGASESALLGLPVSSEDRFVTVSFALNAVRLSVVPDMVEGVLTDFYFDDAGALHLSDAEYWRILDGEAFDESTWYLFRFVYDFESQTYRLDVDGRTVATDLAFHAPSPQYKAFSVPHHSMTPMLLDAISVRSGAPPLITFEGLSKYSSAIAQTHLLANDDTGLDLSVSFSDPDNEGIEDPSFEVAFYYGAGVLLDSITRDYDGTVKRPFTTPAAGTIAVYAVVTDTDGYATVSERRDYVISADSDSDGLPDAWESQYLGNLNASSGGSTDSDLDGTDDDDELLAGSDPSDYYNFGHPTLEQYPVLSIVSGDAQSGTLGTPLSESIVIRVTDTDGVPLENAPLYFDAQAATALLGLLTDVSDGVDPISLVTNASGDAVIYAKP</sequence>
<feature type="region of interest" description="Disordered" evidence="1">
    <location>
        <begin position="458"/>
        <end position="483"/>
    </location>
</feature>
<evidence type="ECO:0000256" key="2">
    <source>
        <dbReference type="SAM" id="SignalP"/>
    </source>
</evidence>
<feature type="region of interest" description="Disordered" evidence="1">
    <location>
        <begin position="1536"/>
        <end position="1562"/>
    </location>
</feature>
<organism evidence="3 4">
    <name type="scientific">Cerasicoccus arenae</name>
    <dbReference type="NCBI Taxonomy" id="424488"/>
    <lineage>
        <taxon>Bacteria</taxon>
        <taxon>Pseudomonadati</taxon>
        <taxon>Verrucomicrobiota</taxon>
        <taxon>Opitutia</taxon>
        <taxon>Puniceicoccales</taxon>
        <taxon>Cerasicoccaceae</taxon>
        <taxon>Cerasicoccus</taxon>
    </lineage>
</organism>
<keyword evidence="4" id="KW-1185">Reference proteome</keyword>
<reference evidence="3" key="2">
    <citation type="submission" date="2020-09" db="EMBL/GenBank/DDBJ databases">
        <authorList>
            <person name="Sun Q."/>
            <person name="Kim S."/>
        </authorList>
    </citation>
    <scope>NUCLEOTIDE SEQUENCE</scope>
    <source>
        <strain evidence="3">KCTC 12870</strain>
    </source>
</reference>
<gene>
    <name evidence="3" type="ORF">GCM10007047_25200</name>
</gene>
<proteinExistence type="predicted"/>
<feature type="chain" id="PRO_5035211643" evidence="2">
    <location>
        <begin position="20"/>
        <end position="1658"/>
    </location>
</feature>
<evidence type="ECO:0000313" key="4">
    <source>
        <dbReference type="Proteomes" id="UP000642829"/>
    </source>
</evidence>
<evidence type="ECO:0000256" key="1">
    <source>
        <dbReference type="SAM" id="MobiDB-lite"/>
    </source>
</evidence>
<feature type="signal peptide" evidence="2">
    <location>
        <begin position="1"/>
        <end position="19"/>
    </location>
</feature>
<dbReference type="Proteomes" id="UP000642829">
    <property type="component" value="Unassembled WGS sequence"/>
</dbReference>
<feature type="compositionally biased region" description="Acidic residues" evidence="1">
    <location>
        <begin position="1547"/>
        <end position="1558"/>
    </location>
</feature>
<name>A0A8J3DCW8_9BACT</name>
<dbReference type="InterPro" id="IPR018247">
    <property type="entry name" value="EF_Hand_1_Ca_BS"/>
</dbReference>